<reference evidence="5" key="1">
    <citation type="journal article" date="2019" name="Int. J. Syst. Evol. Microbiol.">
        <title>The Global Catalogue of Microorganisms (GCM) 10K type strain sequencing project: providing services to taxonomists for standard genome sequencing and annotation.</title>
        <authorList>
            <consortium name="The Broad Institute Genomics Platform"/>
            <consortium name="The Broad Institute Genome Sequencing Center for Infectious Disease"/>
            <person name="Wu L."/>
            <person name="Ma J."/>
        </authorList>
    </citation>
    <scope>NUCLEOTIDE SEQUENCE [LARGE SCALE GENOMIC DNA]</scope>
    <source>
        <strain evidence="5">JCM 14370</strain>
    </source>
</reference>
<name>A0ABQ2CWL9_9DEIO</name>
<dbReference type="SUPFAM" id="SSF55120">
    <property type="entry name" value="Pseudouridine synthase"/>
    <property type="match status" value="1"/>
</dbReference>
<dbReference type="InterPro" id="IPR050188">
    <property type="entry name" value="RluA_PseudoU_synthase"/>
</dbReference>
<dbReference type="InterPro" id="IPR006145">
    <property type="entry name" value="PsdUridine_synth_RsuA/RluA"/>
</dbReference>
<dbReference type="Pfam" id="PF00849">
    <property type="entry name" value="PseudoU_synth_2"/>
    <property type="match status" value="1"/>
</dbReference>
<evidence type="ECO:0000313" key="5">
    <source>
        <dbReference type="Proteomes" id="UP000632222"/>
    </source>
</evidence>
<dbReference type="PROSITE" id="PS01129">
    <property type="entry name" value="PSI_RLU"/>
    <property type="match status" value="1"/>
</dbReference>
<comment type="caution">
    <text evidence="4">The sequence shown here is derived from an EMBL/GenBank/DDBJ whole genome shotgun (WGS) entry which is preliminary data.</text>
</comment>
<keyword evidence="2" id="KW-0413">Isomerase</keyword>
<dbReference type="RefSeq" id="WP_189001561.1">
    <property type="nucleotide sequence ID" value="NZ_BMOD01000003.1"/>
</dbReference>
<dbReference type="PANTHER" id="PTHR21600">
    <property type="entry name" value="MITOCHONDRIAL RNA PSEUDOURIDINE SYNTHASE"/>
    <property type="match status" value="1"/>
</dbReference>
<comment type="function">
    <text evidence="2">Responsible for synthesis of pseudouridine from uracil.</text>
</comment>
<evidence type="ECO:0000256" key="2">
    <source>
        <dbReference type="RuleBase" id="RU362028"/>
    </source>
</evidence>
<organism evidence="4 5">
    <name type="scientific">Deinococcus roseus</name>
    <dbReference type="NCBI Taxonomy" id="392414"/>
    <lineage>
        <taxon>Bacteria</taxon>
        <taxon>Thermotogati</taxon>
        <taxon>Deinococcota</taxon>
        <taxon>Deinococci</taxon>
        <taxon>Deinococcales</taxon>
        <taxon>Deinococcaceae</taxon>
        <taxon>Deinococcus</taxon>
    </lineage>
</organism>
<gene>
    <name evidence="4" type="ORF">GCM10008938_12920</name>
</gene>
<dbReference type="InterPro" id="IPR020103">
    <property type="entry name" value="PsdUridine_synth_cat_dom_sf"/>
</dbReference>
<sequence length="299" mass="33029">MALNQGYAYTEQLVKKAAGLTLLDYLSRFYTHSSVQEWQERLQQQEVHLDGQVATGQETLKPGQTLIWHRPPWEEPEVPLHFEVLQEDEHLLAVNKPSGLPTMPGGGFLEHTLLTLVRKTHPQASPLHRLGRYTSGVVLFATSSEAASLMARAWRDHAVQKQYLALASGVAEKDVYPIHTPIGPVLHPRLGTVFAAHPEGKPSSSLAKVLERRETSTLFEVDIQTGRPHQIRIHLASIGHPLAGDPLYGPDGLPLQQDPGLPGDGGYLLHAARLVFEHPIKQQTTKILAPVPSPLQLQK</sequence>
<evidence type="ECO:0000259" key="3">
    <source>
        <dbReference type="Pfam" id="PF00849"/>
    </source>
</evidence>
<dbReference type="Proteomes" id="UP000632222">
    <property type="component" value="Unassembled WGS sequence"/>
</dbReference>
<protein>
    <recommendedName>
        <fullName evidence="2">Pseudouridine synthase</fullName>
        <ecNumber evidence="2">5.4.99.-</ecNumber>
    </recommendedName>
</protein>
<proteinExistence type="inferred from homology"/>
<dbReference type="InterPro" id="IPR006225">
    <property type="entry name" value="PsdUridine_synth_RluC/D"/>
</dbReference>
<dbReference type="EC" id="5.4.99.-" evidence="2"/>
<evidence type="ECO:0000256" key="1">
    <source>
        <dbReference type="ARBA" id="ARBA00010876"/>
    </source>
</evidence>
<dbReference type="InterPro" id="IPR006224">
    <property type="entry name" value="PsdUridine_synth_RluA-like_CS"/>
</dbReference>
<comment type="catalytic activity">
    <reaction evidence="2">
        <text>a uridine in RNA = a pseudouridine in RNA</text>
        <dbReference type="Rhea" id="RHEA:48348"/>
        <dbReference type="Rhea" id="RHEA-COMP:12068"/>
        <dbReference type="Rhea" id="RHEA-COMP:12069"/>
        <dbReference type="ChEBI" id="CHEBI:65314"/>
        <dbReference type="ChEBI" id="CHEBI:65315"/>
    </reaction>
</comment>
<keyword evidence="5" id="KW-1185">Reference proteome</keyword>
<feature type="domain" description="Pseudouridine synthase RsuA/RluA-like" evidence="3">
    <location>
        <begin position="90"/>
        <end position="237"/>
    </location>
</feature>
<evidence type="ECO:0000313" key="4">
    <source>
        <dbReference type="EMBL" id="GGJ28268.1"/>
    </source>
</evidence>
<dbReference type="Gene3D" id="3.30.2350.10">
    <property type="entry name" value="Pseudouridine synthase"/>
    <property type="match status" value="1"/>
</dbReference>
<comment type="similarity">
    <text evidence="1 2">Belongs to the pseudouridine synthase RluA family.</text>
</comment>
<dbReference type="PANTHER" id="PTHR21600:SF88">
    <property type="entry name" value="RNA PSEUDOURIDINE SYNTHASE 5"/>
    <property type="match status" value="1"/>
</dbReference>
<dbReference type="EMBL" id="BMOD01000003">
    <property type="protein sequence ID" value="GGJ28268.1"/>
    <property type="molecule type" value="Genomic_DNA"/>
</dbReference>
<dbReference type="NCBIfam" id="TIGR00005">
    <property type="entry name" value="rluA_subfam"/>
    <property type="match status" value="1"/>
</dbReference>
<dbReference type="CDD" id="cd02869">
    <property type="entry name" value="PseudoU_synth_RluA_like"/>
    <property type="match status" value="1"/>
</dbReference>
<accession>A0ABQ2CWL9</accession>